<dbReference type="AlphaFoldDB" id="A0A0G1PX30"/>
<evidence type="ECO:0000313" key="4">
    <source>
        <dbReference type="Proteomes" id="UP000034329"/>
    </source>
</evidence>
<dbReference type="GO" id="GO:0016740">
    <property type="term" value="F:transferase activity"/>
    <property type="evidence" value="ECO:0007669"/>
    <property type="project" value="InterPro"/>
</dbReference>
<evidence type="ECO:0000259" key="2">
    <source>
        <dbReference type="Pfam" id="PF11847"/>
    </source>
</evidence>
<feature type="transmembrane region" description="Helical" evidence="1">
    <location>
        <begin position="413"/>
        <end position="435"/>
    </location>
</feature>
<feature type="transmembrane region" description="Helical" evidence="1">
    <location>
        <begin position="93"/>
        <end position="111"/>
    </location>
</feature>
<feature type="transmembrane region" description="Helical" evidence="1">
    <location>
        <begin position="334"/>
        <end position="353"/>
    </location>
</feature>
<comment type="caution">
    <text evidence="3">The sequence shown here is derived from an EMBL/GenBank/DDBJ whole genome shotgun (WGS) entry which is preliminary data.</text>
</comment>
<feature type="transmembrane region" description="Helical" evidence="1">
    <location>
        <begin position="123"/>
        <end position="139"/>
    </location>
</feature>
<organism evidence="3 4">
    <name type="scientific">Candidatus Woesebacteria bacterium GW2011_GWB1_45_5</name>
    <dbReference type="NCBI Taxonomy" id="1618581"/>
    <lineage>
        <taxon>Bacteria</taxon>
        <taxon>Candidatus Woeseibacteriota</taxon>
    </lineage>
</organism>
<dbReference type="EMBL" id="LCLA01000023">
    <property type="protein sequence ID" value="KKU10008.1"/>
    <property type="molecule type" value="Genomic_DNA"/>
</dbReference>
<gene>
    <name evidence="3" type="ORF">UX13_C0023G0008</name>
</gene>
<protein>
    <recommendedName>
        <fullName evidence="2">Alpha-(1-&gt;3)-arabinofuranosyltransferase N-terminal GT-C domain-containing protein</fullName>
    </recommendedName>
</protein>
<dbReference type="Gene3D" id="2.60.120.260">
    <property type="entry name" value="Galactose-binding domain-like"/>
    <property type="match status" value="1"/>
</dbReference>
<feature type="transmembrane region" description="Helical" evidence="1">
    <location>
        <begin position="223"/>
        <end position="246"/>
    </location>
</feature>
<sequence length="979" mass="110948">MKYVKKYWIYFILLSFSLIPVVWFFGKSPEVLINGVDTNFPLNPLLWFLRRFFVWSPIPNAGTDFSSSTAGIFFHLVQVVPYVLNLSLRNVEIVSLIFWFAAIIVSSFLLARKVVPENKIAQLVLVVFYSFNTYIFNTWENVKVSNLSLFVAIPLAIALLIHLNEKKETAGKSILYASLVAIFASGTGINPSYFFSFLIAFFLFFLGDVIMSRGKRIPRIRNFLFINLVVLLVNSFWILPTARFVVNAIPSSGSIGSIGFNNWIESLSENTDIFNVMRLQGAWDWYSFDKVTKFPIYIPYALNYFYRLPFIIFSLALPALSLLSLVFRDKTKNNLYLSFSLMVVLGIFLGAGVHPPTGIAFRFLLQHVPFFSLFRSPWYIFTPILITGYAGLAALLFDYLANLAPVKKTRLMGAALTLSGVLVIVANLVYCYPLITGKIYRAGRNDSFFVEFPGYIFDLEEKAGEQKELGRTLSYPDNEIQEFRWGYRGIESILQLITNRPVLFSPLNVTNEGTSNLIRAMYVNLKRGKTEAFLKLARKLNTEFIFDQGDVSSLSPKLSEEITKFDSEKYGLWTFYRLPETTGRVYLPQAFATVTPDGGYIEAISDIDPKYQIIRSDDSVIGEITSLKDYTARAVAASNSQVENLKSRSKSFGLLGKLEARAFGTVDFEFDIPEGGVYSSVVEGYSLPARFYSKGHHKLSLPVSQPNLISGGDFEQGRPFQTLDNGDGNVDYKTVEENGNSYLFIRNTTSGNASAEFYIENLDPFATYYVELRYKQLYGDNGLVVVTQETERTLVKSQEERLPNYPEWNKFNFYFTPVETESKVKISLVAHRTADPLGTTVMYDDLVVRKVFINNLVLLKDSEKMLKTPQIEISKENPVMQKGTVKSADSPHVIVFAENFSPDWSFEIYDEAGSRLDIPVRHFTINAYANAWYIEGAPSNYSFKIYYKPQTLFNLGMTLSLVTLASGIALTVFSKRKND</sequence>
<reference evidence="3 4" key="1">
    <citation type="journal article" date="2015" name="Nature">
        <title>rRNA introns, odd ribosomes, and small enigmatic genomes across a large radiation of phyla.</title>
        <authorList>
            <person name="Brown C.T."/>
            <person name="Hug L.A."/>
            <person name="Thomas B.C."/>
            <person name="Sharon I."/>
            <person name="Castelle C.J."/>
            <person name="Singh A."/>
            <person name="Wilkins M.J."/>
            <person name="Williams K.H."/>
            <person name="Banfield J.F."/>
        </authorList>
    </citation>
    <scope>NUCLEOTIDE SEQUENCE [LARGE SCALE GENOMIC DNA]</scope>
</reference>
<feature type="transmembrane region" description="Helical" evidence="1">
    <location>
        <begin position="378"/>
        <end position="401"/>
    </location>
</feature>
<dbReference type="Pfam" id="PF11847">
    <property type="entry name" value="GT-C_AftD"/>
    <property type="match status" value="1"/>
</dbReference>
<keyword evidence="1" id="KW-1133">Transmembrane helix</keyword>
<feature type="transmembrane region" description="Helical" evidence="1">
    <location>
        <begin position="170"/>
        <end position="187"/>
    </location>
</feature>
<feature type="transmembrane region" description="Helical" evidence="1">
    <location>
        <begin position="7"/>
        <end position="26"/>
    </location>
</feature>
<keyword evidence="1" id="KW-0812">Transmembrane</keyword>
<keyword evidence="1" id="KW-0472">Membrane</keyword>
<feature type="transmembrane region" description="Helical" evidence="1">
    <location>
        <begin position="952"/>
        <end position="973"/>
    </location>
</feature>
<dbReference type="InterPro" id="IPR021798">
    <property type="entry name" value="AftD_N"/>
</dbReference>
<feature type="transmembrane region" description="Helical" evidence="1">
    <location>
        <begin position="145"/>
        <end position="163"/>
    </location>
</feature>
<evidence type="ECO:0000256" key="1">
    <source>
        <dbReference type="SAM" id="Phobius"/>
    </source>
</evidence>
<feature type="domain" description="Alpha-(1-&gt;3)-arabinofuranosyltransferase N-terminal GT-C" evidence="2">
    <location>
        <begin position="97"/>
        <end position="532"/>
    </location>
</feature>
<dbReference type="Proteomes" id="UP000034329">
    <property type="component" value="Unassembled WGS sequence"/>
</dbReference>
<accession>A0A0G1PX30</accession>
<feature type="transmembrane region" description="Helical" evidence="1">
    <location>
        <begin position="304"/>
        <end position="327"/>
    </location>
</feature>
<proteinExistence type="predicted"/>
<name>A0A0G1PX30_9BACT</name>
<evidence type="ECO:0000313" key="3">
    <source>
        <dbReference type="EMBL" id="KKU10008.1"/>
    </source>
</evidence>